<dbReference type="InterPro" id="IPR024269">
    <property type="entry name" value="DUF3791"/>
</dbReference>
<dbReference type="Pfam" id="PF12668">
    <property type="entry name" value="DUF3791"/>
    <property type="match status" value="1"/>
</dbReference>
<gene>
    <name evidence="1" type="ORF">QCO44_09740</name>
</gene>
<dbReference type="Proteomes" id="UP001559623">
    <property type="component" value="Unassembled WGS sequence"/>
</dbReference>
<dbReference type="RefSeq" id="WP_368847627.1">
    <property type="nucleotide sequence ID" value="NZ_CP194411.1"/>
</dbReference>
<reference evidence="1 2" key="1">
    <citation type="submission" date="2023-04" db="EMBL/GenBank/DDBJ databases">
        <title>Genome Sequence of Selenomonas sputigena ATCC 33150.</title>
        <authorList>
            <person name="Miller D.P."/>
            <person name="Anvari S."/>
            <person name="Polson S.W."/>
            <person name="Macdonald M."/>
            <person name="Mcdowell J.V."/>
        </authorList>
    </citation>
    <scope>NUCLEOTIDE SEQUENCE [LARGE SCALE GENOMIC DNA]</scope>
    <source>
        <strain evidence="1 2">ATCC 33150</strain>
    </source>
</reference>
<accession>A0ABV3X6S9</accession>
<dbReference type="EMBL" id="JARVLH010000006">
    <property type="protein sequence ID" value="MEX5285906.1"/>
    <property type="molecule type" value="Genomic_DNA"/>
</dbReference>
<keyword evidence="2" id="KW-1185">Reference proteome</keyword>
<organism evidence="1 2">
    <name type="scientific">Selenomonas sputigena</name>
    <dbReference type="NCBI Taxonomy" id="69823"/>
    <lineage>
        <taxon>Bacteria</taxon>
        <taxon>Bacillati</taxon>
        <taxon>Bacillota</taxon>
        <taxon>Negativicutes</taxon>
        <taxon>Selenomonadales</taxon>
        <taxon>Selenomonadaceae</taxon>
        <taxon>Selenomonas</taxon>
    </lineage>
</organism>
<evidence type="ECO:0000313" key="2">
    <source>
        <dbReference type="Proteomes" id="UP001559623"/>
    </source>
</evidence>
<name>A0ABV3X6S9_9FIRM</name>
<protein>
    <submittedName>
        <fullName evidence="1">DUF3791 domain-containing protein</fullName>
    </submittedName>
</protein>
<sequence length="82" mass="9462">MGRETEFLIYCMERYRYFKGLSGAEAAKVFDKYDVYGYIMKYFESLHTMGDSCIVQDIDDYISGLARRSGEGLSGSNLWKDV</sequence>
<proteinExistence type="predicted"/>
<evidence type="ECO:0000313" key="1">
    <source>
        <dbReference type="EMBL" id="MEX5285906.1"/>
    </source>
</evidence>
<comment type="caution">
    <text evidence="1">The sequence shown here is derived from an EMBL/GenBank/DDBJ whole genome shotgun (WGS) entry which is preliminary data.</text>
</comment>